<accession>A0AAN9NLE3</accession>
<protein>
    <submittedName>
        <fullName evidence="2">Uncharacterized protein</fullName>
    </submittedName>
</protein>
<reference evidence="2 3" key="1">
    <citation type="submission" date="2024-01" db="EMBL/GenBank/DDBJ databases">
        <title>The genomes of 5 underutilized Papilionoideae crops provide insights into root nodulation and disease resistanc.</title>
        <authorList>
            <person name="Jiang F."/>
        </authorList>
    </citation>
    <scope>NUCLEOTIDE SEQUENCE [LARGE SCALE GENOMIC DNA]</scope>
    <source>
        <strain evidence="2">JINMINGXINNONG_FW02</strain>
        <tissue evidence="2">Leaves</tissue>
    </source>
</reference>
<dbReference type="EMBL" id="JAYMYR010000003">
    <property type="protein sequence ID" value="KAK7374635.1"/>
    <property type="molecule type" value="Genomic_DNA"/>
</dbReference>
<dbReference type="AlphaFoldDB" id="A0AAN9NLE3"/>
<feature type="transmembrane region" description="Helical" evidence="1">
    <location>
        <begin position="20"/>
        <end position="39"/>
    </location>
</feature>
<evidence type="ECO:0000313" key="2">
    <source>
        <dbReference type="EMBL" id="KAK7374635.1"/>
    </source>
</evidence>
<comment type="caution">
    <text evidence="2">The sequence shown here is derived from an EMBL/GenBank/DDBJ whole genome shotgun (WGS) entry which is preliminary data.</text>
</comment>
<proteinExistence type="predicted"/>
<keyword evidence="3" id="KW-1185">Reference proteome</keyword>
<dbReference type="Proteomes" id="UP001374584">
    <property type="component" value="Unassembled WGS sequence"/>
</dbReference>
<keyword evidence="1" id="KW-0812">Transmembrane</keyword>
<organism evidence="2 3">
    <name type="scientific">Phaseolus coccineus</name>
    <name type="common">Scarlet runner bean</name>
    <name type="synonym">Phaseolus multiflorus</name>
    <dbReference type="NCBI Taxonomy" id="3886"/>
    <lineage>
        <taxon>Eukaryota</taxon>
        <taxon>Viridiplantae</taxon>
        <taxon>Streptophyta</taxon>
        <taxon>Embryophyta</taxon>
        <taxon>Tracheophyta</taxon>
        <taxon>Spermatophyta</taxon>
        <taxon>Magnoliopsida</taxon>
        <taxon>eudicotyledons</taxon>
        <taxon>Gunneridae</taxon>
        <taxon>Pentapetalae</taxon>
        <taxon>rosids</taxon>
        <taxon>fabids</taxon>
        <taxon>Fabales</taxon>
        <taxon>Fabaceae</taxon>
        <taxon>Papilionoideae</taxon>
        <taxon>50 kb inversion clade</taxon>
        <taxon>NPAAA clade</taxon>
        <taxon>indigoferoid/millettioid clade</taxon>
        <taxon>Phaseoleae</taxon>
        <taxon>Phaseolus</taxon>
    </lineage>
</organism>
<evidence type="ECO:0000313" key="3">
    <source>
        <dbReference type="Proteomes" id="UP001374584"/>
    </source>
</evidence>
<keyword evidence="1" id="KW-1133">Transmembrane helix</keyword>
<sequence>MLGYTSILCCRCRGTEMKRAHISGVMWLLIFLVQAFLSISDLAKTNDTTSVCDGSLQECLNARHLDTQFPTVSSSHFARMLAQADTKTANFDDRKMSCPIRENRYKDCYPPMQPGNVQQRCDELFKRDC</sequence>
<evidence type="ECO:0000256" key="1">
    <source>
        <dbReference type="SAM" id="Phobius"/>
    </source>
</evidence>
<keyword evidence="1" id="KW-0472">Membrane</keyword>
<gene>
    <name evidence="2" type="ORF">VNO80_08072</name>
</gene>
<name>A0AAN9NLE3_PHACN</name>